<dbReference type="InterPro" id="IPR017853">
    <property type="entry name" value="GH"/>
</dbReference>
<dbReference type="CDD" id="cd06595">
    <property type="entry name" value="GH31_u1"/>
    <property type="match status" value="1"/>
</dbReference>
<dbReference type="InterPro" id="IPR013780">
    <property type="entry name" value="Glyco_hydro_b"/>
</dbReference>
<evidence type="ECO:0000259" key="5">
    <source>
        <dbReference type="Pfam" id="PF01055"/>
    </source>
</evidence>
<evidence type="ECO:0000259" key="6">
    <source>
        <dbReference type="Pfam" id="PF21365"/>
    </source>
</evidence>
<name>A0A8E2JZE3_9PEZI</name>
<dbReference type="AlphaFoldDB" id="A0A8E2JZE3"/>
<accession>A0A8E2JZE3</accession>
<dbReference type="Gene3D" id="2.60.40.1180">
    <property type="entry name" value="Golgi alpha-mannosidase II"/>
    <property type="match status" value="2"/>
</dbReference>
<comment type="catalytic activity">
    <reaction evidence="1">
        <text>Hydrolysis of terminal, non-reducing (1-&gt;4)-linked alpha-D-glucose residues with release of alpha-D-glucose.</text>
        <dbReference type="EC" id="3.2.1.20"/>
    </reaction>
</comment>
<keyword evidence="4" id="KW-0326">Glycosidase</keyword>
<dbReference type="PANTHER" id="PTHR22762">
    <property type="entry name" value="ALPHA-GLUCOSIDASE"/>
    <property type="match status" value="1"/>
</dbReference>
<organism evidence="7 8">
    <name type="scientific">Glonium stellatum</name>
    <dbReference type="NCBI Taxonomy" id="574774"/>
    <lineage>
        <taxon>Eukaryota</taxon>
        <taxon>Fungi</taxon>
        <taxon>Dikarya</taxon>
        <taxon>Ascomycota</taxon>
        <taxon>Pezizomycotina</taxon>
        <taxon>Dothideomycetes</taxon>
        <taxon>Pleosporomycetidae</taxon>
        <taxon>Gloniales</taxon>
        <taxon>Gloniaceae</taxon>
        <taxon>Glonium</taxon>
    </lineage>
</organism>
<evidence type="ECO:0000256" key="3">
    <source>
        <dbReference type="ARBA" id="ARBA00012741"/>
    </source>
</evidence>
<dbReference type="EC" id="3.2.1.20" evidence="3"/>
<dbReference type="SUPFAM" id="SSF51445">
    <property type="entry name" value="(Trans)glycosidases"/>
    <property type="match status" value="1"/>
</dbReference>
<protein>
    <recommendedName>
        <fullName evidence="3">alpha-glucosidase</fullName>
        <ecNumber evidence="3">3.2.1.20</ecNumber>
    </recommendedName>
</protein>
<dbReference type="InterPro" id="IPR000322">
    <property type="entry name" value="Glyco_hydro_31_TIM"/>
</dbReference>
<dbReference type="InterPro" id="IPR048395">
    <property type="entry name" value="Glyco_hydro_31_C"/>
</dbReference>
<evidence type="ECO:0000313" key="8">
    <source>
        <dbReference type="Proteomes" id="UP000250140"/>
    </source>
</evidence>
<evidence type="ECO:0000313" key="7">
    <source>
        <dbReference type="EMBL" id="OCL15245.1"/>
    </source>
</evidence>
<keyword evidence="8" id="KW-1185">Reference proteome</keyword>
<dbReference type="PANTHER" id="PTHR22762:SF89">
    <property type="entry name" value="ALPHA-XYLOSIDASE"/>
    <property type="match status" value="1"/>
</dbReference>
<reference evidence="7 8" key="1">
    <citation type="journal article" date="2016" name="Nat. Commun.">
        <title>Ectomycorrhizal ecology is imprinted in the genome of the dominant symbiotic fungus Cenococcum geophilum.</title>
        <authorList>
            <consortium name="DOE Joint Genome Institute"/>
            <person name="Peter M."/>
            <person name="Kohler A."/>
            <person name="Ohm R.A."/>
            <person name="Kuo A."/>
            <person name="Krutzmann J."/>
            <person name="Morin E."/>
            <person name="Arend M."/>
            <person name="Barry K.W."/>
            <person name="Binder M."/>
            <person name="Choi C."/>
            <person name="Clum A."/>
            <person name="Copeland A."/>
            <person name="Grisel N."/>
            <person name="Haridas S."/>
            <person name="Kipfer T."/>
            <person name="LaButti K."/>
            <person name="Lindquist E."/>
            <person name="Lipzen A."/>
            <person name="Maire R."/>
            <person name="Meier B."/>
            <person name="Mihaltcheva S."/>
            <person name="Molinier V."/>
            <person name="Murat C."/>
            <person name="Poggeler S."/>
            <person name="Quandt C.A."/>
            <person name="Sperisen C."/>
            <person name="Tritt A."/>
            <person name="Tisserant E."/>
            <person name="Crous P.W."/>
            <person name="Henrissat B."/>
            <person name="Nehls U."/>
            <person name="Egli S."/>
            <person name="Spatafora J.W."/>
            <person name="Grigoriev I.V."/>
            <person name="Martin F.M."/>
        </authorList>
    </citation>
    <scope>NUCLEOTIDE SEQUENCE [LARGE SCALE GENOMIC DNA]</scope>
    <source>
        <strain evidence="7 8">CBS 207.34</strain>
    </source>
</reference>
<gene>
    <name evidence="7" type="ORF">AOQ84DRAFT_89625</name>
</gene>
<dbReference type="EMBL" id="KV748470">
    <property type="protein sequence ID" value="OCL15245.1"/>
    <property type="molecule type" value="Genomic_DNA"/>
</dbReference>
<dbReference type="OrthoDB" id="1334205at2759"/>
<sequence length="813" mass="92420">MSRYDFPTSPVAHPGAIVAGDNYRFTVLTDGLLRYEWAEDGKFEDRASTFAIRRKLAVPDYYVWDRGHILEIITKRFHVIYNKKEFSSEGLAVQLRGSITTRWCYGQNVETLGGTTRTLDMANGRIPVEPGVLSRDGFAVVEDSKTMLFESDGWVGPRRTGRRSDAYIFCYGHDYRDAMRAFYAVSGSQPLLPRWALGNWWSRYHPYSRREYLDLIDHFQRDNVPLAVAVLDMDWHKVRIPPTYGSGWTGYSWNRELFPDPVGFLEELHERDLRVTLNVHPADGIRAFEDQYDEVAKYLGLDPSKGTNINFDCTDRNFIDAYFDVVHHGHEAEGVDFWWVDWQQGNRSRVEGIDPLWVLNHFHFMDIGRSRQRPLILSRFAGPGSHRYQIGFSGDTFMTWDSLNFQPEFTATASNIGYGWWSHDIGGHMHGYKDDELTTRWVQLGCFSPILRLHSSNNIFNTREPWVYNKEACSVIEDTLRFRHRLIPYLYTMNARAASDDEPLIQPIYWDYPETEEAYLYPNQFRFGTELFVAPITRSRDSTTHLGSTKIWLPPLRFVDIFTGVVYDGDRELSLHRPLNGYPVLAAEGAIIPLDAASHPENGAPNPSSFEILLVVGADGSFELIEDNGTGTHVDDGGFGIVEVDGTESGTDNVRFSYTPISYKQSSGILRIGPTLPSDPSIPKNRDWIVRLVAHTPKDEVRCLFSGSKKSTAVQTTTNANGTVINIGSLPADQECVLELGSGPQLDIIDPASRCWPIIYDANMDYDQKEAIWYTITADQPVSTRVSRLQNMGIKQELLDALLELILADSRCC</sequence>
<feature type="domain" description="Glycoside hydrolase family 31 TIM barrel" evidence="5">
    <location>
        <begin position="190"/>
        <end position="493"/>
    </location>
</feature>
<dbReference type="Gene3D" id="3.20.20.80">
    <property type="entry name" value="Glycosidases"/>
    <property type="match status" value="1"/>
</dbReference>
<feature type="domain" description="Glycosyl hydrolase family 31 C-terminal" evidence="6">
    <location>
        <begin position="502"/>
        <end position="592"/>
    </location>
</feature>
<keyword evidence="4 7" id="KW-0378">Hydrolase</keyword>
<dbReference type="Proteomes" id="UP000250140">
    <property type="component" value="Unassembled WGS sequence"/>
</dbReference>
<evidence type="ECO:0000256" key="2">
    <source>
        <dbReference type="ARBA" id="ARBA00007806"/>
    </source>
</evidence>
<proteinExistence type="inferred from homology"/>
<dbReference type="Pfam" id="PF01055">
    <property type="entry name" value="Glyco_hydro_31_2nd"/>
    <property type="match status" value="1"/>
</dbReference>
<dbReference type="GO" id="GO:0005975">
    <property type="term" value="P:carbohydrate metabolic process"/>
    <property type="evidence" value="ECO:0007669"/>
    <property type="project" value="InterPro"/>
</dbReference>
<dbReference type="Pfam" id="PF21365">
    <property type="entry name" value="Glyco_hydro_31_3rd"/>
    <property type="match status" value="1"/>
</dbReference>
<dbReference type="GO" id="GO:0004558">
    <property type="term" value="F:alpha-1,4-glucosidase activity"/>
    <property type="evidence" value="ECO:0007669"/>
    <property type="project" value="UniProtKB-EC"/>
</dbReference>
<dbReference type="SUPFAM" id="SSF51011">
    <property type="entry name" value="Glycosyl hydrolase domain"/>
    <property type="match status" value="1"/>
</dbReference>
<evidence type="ECO:0000256" key="4">
    <source>
        <dbReference type="RuleBase" id="RU361185"/>
    </source>
</evidence>
<evidence type="ECO:0000256" key="1">
    <source>
        <dbReference type="ARBA" id="ARBA00001657"/>
    </source>
</evidence>
<dbReference type="GO" id="GO:0006491">
    <property type="term" value="P:N-glycan processing"/>
    <property type="evidence" value="ECO:0007669"/>
    <property type="project" value="TreeGrafter"/>
</dbReference>
<comment type="similarity">
    <text evidence="2 4">Belongs to the glycosyl hydrolase 31 family.</text>
</comment>